<dbReference type="SUPFAM" id="SSF51126">
    <property type="entry name" value="Pectin lyase-like"/>
    <property type="match status" value="1"/>
</dbReference>
<evidence type="ECO:0000256" key="1">
    <source>
        <dbReference type="ARBA" id="ARBA00008455"/>
    </source>
</evidence>
<dbReference type="InterPro" id="IPR000668">
    <property type="entry name" value="Peptidase_C1A_C"/>
</dbReference>
<evidence type="ECO:0000256" key="2">
    <source>
        <dbReference type="ARBA" id="ARBA00023157"/>
    </source>
</evidence>
<dbReference type="PROSITE" id="PS00639">
    <property type="entry name" value="THIOL_PROTEASE_HIS"/>
    <property type="match status" value="1"/>
</dbReference>
<protein>
    <submittedName>
        <fullName evidence="4">Right-handed parallel beta-helix repeat-containing protein</fullName>
    </submittedName>
</protein>
<dbReference type="GO" id="GO:0006508">
    <property type="term" value="P:proteolysis"/>
    <property type="evidence" value="ECO:0007669"/>
    <property type="project" value="InterPro"/>
</dbReference>
<dbReference type="Pfam" id="PF13229">
    <property type="entry name" value="Beta_helix"/>
    <property type="match status" value="1"/>
</dbReference>
<dbReference type="EMBL" id="JAFGDB010000028">
    <property type="protein sequence ID" value="MBN2067155.1"/>
    <property type="molecule type" value="Genomic_DNA"/>
</dbReference>
<dbReference type="Gene3D" id="3.90.70.10">
    <property type="entry name" value="Cysteine proteinases"/>
    <property type="match status" value="1"/>
</dbReference>
<dbReference type="InterPro" id="IPR013128">
    <property type="entry name" value="Peptidase_C1A"/>
</dbReference>
<evidence type="ECO:0000313" key="5">
    <source>
        <dbReference type="Proteomes" id="UP000809243"/>
    </source>
</evidence>
<feature type="domain" description="Peptidase C1A papain C-terminal" evidence="3">
    <location>
        <begin position="122"/>
        <end position="338"/>
    </location>
</feature>
<dbReference type="InterPro" id="IPR012334">
    <property type="entry name" value="Pectin_lyas_fold"/>
</dbReference>
<gene>
    <name evidence="4" type="ORF">JW744_01665</name>
</gene>
<dbReference type="CDD" id="cd02248">
    <property type="entry name" value="Peptidase_C1A"/>
    <property type="match status" value="1"/>
</dbReference>
<comment type="similarity">
    <text evidence="1">Belongs to the peptidase C1 family.</text>
</comment>
<comment type="caution">
    <text evidence="4">The sequence shown here is derived from an EMBL/GenBank/DDBJ whole genome shotgun (WGS) entry which is preliminary data.</text>
</comment>
<dbReference type="Gene3D" id="2.160.20.10">
    <property type="entry name" value="Single-stranded right-handed beta-helix, Pectin lyase-like"/>
    <property type="match status" value="1"/>
</dbReference>
<dbReference type="Pfam" id="PF00112">
    <property type="entry name" value="Peptidase_C1"/>
    <property type="match status" value="1"/>
</dbReference>
<organism evidence="4 5">
    <name type="scientific">Candidatus Iainarchaeum sp</name>
    <dbReference type="NCBI Taxonomy" id="3101447"/>
    <lineage>
        <taxon>Archaea</taxon>
        <taxon>Candidatus Iainarchaeota</taxon>
        <taxon>Candidatus Iainarchaeia</taxon>
        <taxon>Candidatus Iainarchaeales</taxon>
        <taxon>Candidatus Iainarchaeaceae</taxon>
        <taxon>Candidatus Iainarchaeum</taxon>
    </lineage>
</organism>
<dbReference type="InterPro" id="IPR022441">
    <property type="entry name" value="Para_beta_helix_rpt-2"/>
</dbReference>
<dbReference type="InterPro" id="IPR039448">
    <property type="entry name" value="Beta_helix"/>
</dbReference>
<proteinExistence type="inferred from homology"/>
<dbReference type="PANTHER" id="PTHR12411">
    <property type="entry name" value="CYSTEINE PROTEASE FAMILY C1-RELATED"/>
    <property type="match status" value="1"/>
</dbReference>
<dbReference type="SMART" id="SM00645">
    <property type="entry name" value="Pept_C1"/>
    <property type="match status" value="1"/>
</dbReference>
<dbReference type="NCBIfam" id="TIGR03804">
    <property type="entry name" value="para_beta_helix"/>
    <property type="match status" value="2"/>
</dbReference>
<evidence type="ECO:0000313" key="4">
    <source>
        <dbReference type="EMBL" id="MBN2067155.1"/>
    </source>
</evidence>
<dbReference type="InterPro" id="IPR006626">
    <property type="entry name" value="PbH1"/>
</dbReference>
<dbReference type="GO" id="GO:0008234">
    <property type="term" value="F:cysteine-type peptidase activity"/>
    <property type="evidence" value="ECO:0007669"/>
    <property type="project" value="InterPro"/>
</dbReference>
<dbReference type="PRINTS" id="PR00705">
    <property type="entry name" value="PAPAIN"/>
</dbReference>
<evidence type="ECO:0000259" key="3">
    <source>
        <dbReference type="SMART" id="SM00645"/>
    </source>
</evidence>
<dbReference type="SMART" id="SM00710">
    <property type="entry name" value="PbH1"/>
    <property type="match status" value="5"/>
</dbReference>
<dbReference type="InterPro" id="IPR025661">
    <property type="entry name" value="Pept_asp_AS"/>
</dbReference>
<name>A0A938YWK4_9ARCH</name>
<dbReference type="AlphaFoldDB" id="A0A938YWK4"/>
<dbReference type="SUPFAM" id="SSF54001">
    <property type="entry name" value="Cysteine proteinases"/>
    <property type="match status" value="1"/>
</dbReference>
<sequence>MSVSVCGDGSCDSGEDCPEDCLLPVPADSLDIDDSELQGLAPSVLDSIKGQPLERRIEMKSELLAIRSAIESRNAKWTANYTSASVLSDEERHKLACLPEPEEPDGLGESVHDSTTKISSLLPPSFDWRNRHGENYLTPVKSQSGCGSCWAFSPIAVLEAAANIYYNNPALDLDLSEQDLISCTGYGSCDGGWAYLVILNHLPNQGVATEHCFRYRADDVDCNLKYTNWEDNAWKTNGAVTVGSGNFDLLKQTIMAYGPVYASMGVYEDFFHYESGIYSYVWGEYIGGHAVTIVGWGIEQDQEYWIVKNSWSSYWGEDGYFKVAFGEVNIGEYASYAILEPVPLTADPPERLCNDLDGDNYCNWGISSKPDSCHANCGPLPDSDDTVPVSSATVLDQGLPVEGIEVSAVYSFETQEQYVDYAYTDSEGKAYFDLPVGLPIYYEIKDSPDSSSCLFTRSEQGITPFWDTLSIPSNESKITVSDAGSPVESAFIGAYGTDGTRVCSANTDLQGDTHFYIGDGFSANYIAELCEPFESGYVPSPSDFTFSLNGSKVIYIDSSGQQSDWVPGEVWNAAQSEKFCTAYSGQPVYLPDNLDIKFKLSVPPTYALWSQPCTTPCAAHVYQPGSEPNLFGCTEISEPGSYRLASDILQGSSNCISINASNVTLGCQNHTISGSSAGSGIFVRNADNVSVRNCVVEGFGDGITLVNSNNAEISENTAINNLYRGIYLQDSSNSIITTNTLNGNSYGLVAVSQPPEPKAVNNLFVSNTASNNAVDGFFLQHHANSSLIFNAANGNGRYGTHFFNVQDIAVNYSTACSNGSSDIFCQYYCNGITGNGNIAGSVHGADVFYSSCS</sequence>
<dbReference type="InterPro" id="IPR038765">
    <property type="entry name" value="Papain-like_cys_pep_sf"/>
</dbReference>
<keyword evidence="2" id="KW-1015">Disulfide bond</keyword>
<dbReference type="PROSITE" id="PS00640">
    <property type="entry name" value="THIOL_PROTEASE_ASN"/>
    <property type="match status" value="1"/>
</dbReference>
<dbReference type="InterPro" id="IPR025660">
    <property type="entry name" value="Pept_his_AS"/>
</dbReference>
<dbReference type="InterPro" id="IPR011050">
    <property type="entry name" value="Pectin_lyase_fold/virulence"/>
</dbReference>
<reference evidence="4" key="1">
    <citation type="submission" date="2021-01" db="EMBL/GenBank/DDBJ databases">
        <title>Active Sulfur Cycling in an Early Earth Analoge.</title>
        <authorList>
            <person name="Hahn C.R."/>
            <person name="Youssef N.H."/>
            <person name="Elshahed M."/>
        </authorList>
    </citation>
    <scope>NUCLEOTIDE SEQUENCE</scope>
    <source>
        <strain evidence="4">Zod_Metabat.1151</strain>
    </source>
</reference>
<dbReference type="InterPro" id="IPR039417">
    <property type="entry name" value="Peptidase_C1A_papain-like"/>
</dbReference>
<accession>A0A938YWK4</accession>
<dbReference type="Proteomes" id="UP000809243">
    <property type="component" value="Unassembled WGS sequence"/>
</dbReference>